<accession>A0A8H6SCN2</accession>
<comment type="caution">
    <text evidence="1">The sequence shown here is derived from an EMBL/GenBank/DDBJ whole genome shotgun (WGS) entry which is preliminary data.</text>
</comment>
<dbReference type="EMBL" id="JACAZF010000008">
    <property type="protein sequence ID" value="KAF7297095.1"/>
    <property type="molecule type" value="Genomic_DNA"/>
</dbReference>
<evidence type="ECO:0000313" key="2">
    <source>
        <dbReference type="Proteomes" id="UP000636479"/>
    </source>
</evidence>
<protein>
    <submittedName>
        <fullName evidence="1">Uncharacterized protein</fullName>
    </submittedName>
</protein>
<name>A0A8H6SCN2_9AGAR</name>
<proteinExistence type="predicted"/>
<evidence type="ECO:0000313" key="1">
    <source>
        <dbReference type="EMBL" id="KAF7297095.1"/>
    </source>
</evidence>
<dbReference type="AlphaFoldDB" id="A0A8H6SCN2"/>
<dbReference type="Gene3D" id="3.30.559.10">
    <property type="entry name" value="Chloramphenicol acetyltransferase-like domain"/>
    <property type="match status" value="1"/>
</dbReference>
<dbReference type="InterPro" id="IPR023213">
    <property type="entry name" value="CAT-like_dom_sf"/>
</dbReference>
<gene>
    <name evidence="1" type="ORF">MIND_00942400</name>
</gene>
<dbReference type="GeneID" id="59348558"/>
<dbReference type="OrthoDB" id="21502at2759"/>
<dbReference type="Proteomes" id="UP000636479">
    <property type="component" value="Unassembled WGS sequence"/>
</dbReference>
<keyword evidence="2" id="KW-1185">Reference proteome</keyword>
<sequence>MLTLFSKAPPTPPPENADVIPCTGIDLAARRMVVTTGLIVDCKLDPNKLQTTLASLVEHKFPRAGARLAFRNQVWEFHVPHQFDETTPPIAFTSHDYAELYASSSRPHIEHIRRSSSLEPFVCDLPILDSFLRSPNCPKTTDGYLAPNTPLLQVHVSTFDDLTFLGVTSTHILLDAVGTGQLLRAWTRLLDGEALEDIPGMPRDLQPFEPLTLTTTNETNIPHMRGWYKLGLFSTCLFLVNFLWRLWREPKEEVKLVRVPKIFLERMKKEILDQLAAHASEEWVGSSDVMLAWWYKTSYNHRFDLTRLHVHLPVNLRDISFFSSPEFGDELKKSVHPIYQQRRCIHRSSTTPHLSVAQVPYFPHCPSFSTSYTCLSRRYLWDRGGHPLALFLSTSSSNAMPPWSRICYTVKLAHGPVI</sequence>
<organism evidence="1 2">
    <name type="scientific">Mycena indigotica</name>
    <dbReference type="NCBI Taxonomy" id="2126181"/>
    <lineage>
        <taxon>Eukaryota</taxon>
        <taxon>Fungi</taxon>
        <taxon>Dikarya</taxon>
        <taxon>Basidiomycota</taxon>
        <taxon>Agaricomycotina</taxon>
        <taxon>Agaricomycetes</taxon>
        <taxon>Agaricomycetidae</taxon>
        <taxon>Agaricales</taxon>
        <taxon>Marasmiineae</taxon>
        <taxon>Mycenaceae</taxon>
        <taxon>Mycena</taxon>
    </lineage>
</organism>
<dbReference type="RefSeq" id="XP_037217454.1">
    <property type="nucleotide sequence ID" value="XM_037366042.1"/>
</dbReference>
<reference evidence="1" key="1">
    <citation type="submission" date="2020-05" db="EMBL/GenBank/DDBJ databases">
        <title>Mycena genomes resolve the evolution of fungal bioluminescence.</title>
        <authorList>
            <person name="Tsai I.J."/>
        </authorList>
    </citation>
    <scope>NUCLEOTIDE SEQUENCE</scope>
    <source>
        <strain evidence="1">171206Taipei</strain>
    </source>
</reference>